<dbReference type="AlphaFoldDB" id="A0A9N9HEH6"/>
<dbReference type="Gene3D" id="1.10.150.50">
    <property type="entry name" value="Transcription Factor, Ets-1"/>
    <property type="match status" value="1"/>
</dbReference>
<dbReference type="GO" id="GO:0003729">
    <property type="term" value="F:mRNA binding"/>
    <property type="evidence" value="ECO:0007669"/>
    <property type="project" value="TreeGrafter"/>
</dbReference>
<name>A0A9N9HEH6_9GLOM</name>
<gene>
    <name evidence="5" type="ORF">AMORRO_LOCUS10695</name>
</gene>
<evidence type="ECO:0000256" key="3">
    <source>
        <dbReference type="ARBA" id="ARBA00022884"/>
    </source>
</evidence>
<evidence type="ECO:0000313" key="5">
    <source>
        <dbReference type="EMBL" id="CAG8667781.1"/>
    </source>
</evidence>
<keyword evidence="3" id="KW-0694">RNA-binding</keyword>
<evidence type="ECO:0000313" key="6">
    <source>
        <dbReference type="Proteomes" id="UP000789342"/>
    </source>
</evidence>
<evidence type="ECO:0000256" key="1">
    <source>
        <dbReference type="ARBA" id="ARBA00004496"/>
    </source>
</evidence>
<dbReference type="Proteomes" id="UP000789342">
    <property type="component" value="Unassembled WGS sequence"/>
</dbReference>
<dbReference type="GO" id="GO:0000289">
    <property type="term" value="P:nuclear-transcribed mRNA poly(A) tail shortening"/>
    <property type="evidence" value="ECO:0007669"/>
    <property type="project" value="TreeGrafter"/>
</dbReference>
<organism evidence="5 6">
    <name type="scientific">Acaulospora morrowiae</name>
    <dbReference type="NCBI Taxonomy" id="94023"/>
    <lineage>
        <taxon>Eukaryota</taxon>
        <taxon>Fungi</taxon>
        <taxon>Fungi incertae sedis</taxon>
        <taxon>Mucoromycota</taxon>
        <taxon>Glomeromycotina</taxon>
        <taxon>Glomeromycetes</taxon>
        <taxon>Diversisporales</taxon>
        <taxon>Acaulosporaceae</taxon>
        <taxon>Acaulospora</taxon>
    </lineage>
</organism>
<dbReference type="PANTHER" id="PTHR12515">
    <property type="entry name" value="STERILE ALPHA MOTIF DOMAIN CONTAINING PROTEIN 4-RELATED"/>
    <property type="match status" value="1"/>
</dbReference>
<sequence length="247" mass="28375">MSSKFIKNSRIYSPPLLLPHNNLSSSPSYLVSITNRLIKIIPLDVKYGRLISSCTPFSGHFKKPIPRIGQREREKIDHDDGKGYANQRVHITQKSNGRPGTIREYVRNLKSLNQNGKKKKAPIALYDSVHNKKSIEKKFVVEETTAMKATNDAQARIKEKKLKRSHGRRDNYATNYKEANLELFKDFPAWLKGLRLTKYTPLFAKMDENSILKLDNSMLKAKGLTLGARNKLLRELNKVKEVKKNKE</sequence>
<comment type="subcellular location">
    <subcellularLocation>
        <location evidence="1">Cytoplasm</location>
    </subcellularLocation>
</comment>
<dbReference type="PANTHER" id="PTHR12515:SF5">
    <property type="entry name" value="PROTEIN SMAUG"/>
    <property type="match status" value="1"/>
</dbReference>
<keyword evidence="6" id="KW-1185">Reference proteome</keyword>
<dbReference type="EMBL" id="CAJVPV010012140">
    <property type="protein sequence ID" value="CAG8667781.1"/>
    <property type="molecule type" value="Genomic_DNA"/>
</dbReference>
<proteinExistence type="predicted"/>
<dbReference type="InterPro" id="IPR001660">
    <property type="entry name" value="SAM"/>
</dbReference>
<accession>A0A9N9HEH6</accession>
<dbReference type="GO" id="GO:0000932">
    <property type="term" value="C:P-body"/>
    <property type="evidence" value="ECO:0007669"/>
    <property type="project" value="TreeGrafter"/>
</dbReference>
<dbReference type="SUPFAM" id="SSF47769">
    <property type="entry name" value="SAM/Pointed domain"/>
    <property type="match status" value="1"/>
</dbReference>
<dbReference type="Pfam" id="PF07647">
    <property type="entry name" value="SAM_2"/>
    <property type="match status" value="1"/>
</dbReference>
<dbReference type="InterPro" id="IPR050897">
    <property type="entry name" value="SMAUG/VTS1_RNA-bind"/>
</dbReference>
<evidence type="ECO:0000259" key="4">
    <source>
        <dbReference type="Pfam" id="PF07647"/>
    </source>
</evidence>
<evidence type="ECO:0000256" key="2">
    <source>
        <dbReference type="ARBA" id="ARBA00022490"/>
    </source>
</evidence>
<keyword evidence="2" id="KW-0963">Cytoplasm</keyword>
<protein>
    <submittedName>
        <fullName evidence="5">13748_t:CDS:1</fullName>
    </submittedName>
</protein>
<dbReference type="InterPro" id="IPR013761">
    <property type="entry name" value="SAM/pointed_sf"/>
</dbReference>
<feature type="domain" description="SAM" evidence="4">
    <location>
        <begin position="184"/>
        <end position="240"/>
    </location>
</feature>
<comment type="caution">
    <text evidence="5">The sequence shown here is derived from an EMBL/GenBank/DDBJ whole genome shotgun (WGS) entry which is preliminary data.</text>
</comment>
<dbReference type="OrthoDB" id="2155283at2759"/>
<reference evidence="5" key="1">
    <citation type="submission" date="2021-06" db="EMBL/GenBank/DDBJ databases">
        <authorList>
            <person name="Kallberg Y."/>
            <person name="Tangrot J."/>
            <person name="Rosling A."/>
        </authorList>
    </citation>
    <scope>NUCLEOTIDE SEQUENCE</scope>
    <source>
        <strain evidence="5">CL551</strain>
    </source>
</reference>